<accession>A0A5N6EDS2</accession>
<sequence>MYRMILFTSLVLLQYGVPLCHERHPYWPICVFFDVSSLIFLSLIFGLSNTLRLCNCNRDLMQLSITILVFTMDPIVHKKKG</sequence>
<evidence type="ECO:0000256" key="2">
    <source>
        <dbReference type="SAM" id="SignalP"/>
    </source>
</evidence>
<evidence type="ECO:0000313" key="4">
    <source>
        <dbReference type="Proteomes" id="UP000326799"/>
    </source>
</evidence>
<evidence type="ECO:0000313" key="3">
    <source>
        <dbReference type="EMBL" id="KAB8215746.1"/>
    </source>
</evidence>
<dbReference type="EMBL" id="ML733495">
    <property type="protein sequence ID" value="KAB8215746.1"/>
    <property type="molecule type" value="Genomic_DNA"/>
</dbReference>
<protein>
    <submittedName>
        <fullName evidence="3">Uncharacterized protein</fullName>
    </submittedName>
</protein>
<keyword evidence="1" id="KW-1133">Transmembrane helix</keyword>
<feature type="transmembrane region" description="Helical" evidence="1">
    <location>
        <begin position="26"/>
        <end position="48"/>
    </location>
</feature>
<keyword evidence="1" id="KW-0472">Membrane</keyword>
<proteinExistence type="predicted"/>
<dbReference type="Proteomes" id="UP000326799">
    <property type="component" value="Unassembled WGS sequence"/>
</dbReference>
<keyword evidence="2" id="KW-0732">Signal</keyword>
<feature type="signal peptide" evidence="2">
    <location>
        <begin position="1"/>
        <end position="22"/>
    </location>
</feature>
<evidence type="ECO:0000256" key="1">
    <source>
        <dbReference type="SAM" id="Phobius"/>
    </source>
</evidence>
<feature type="chain" id="PRO_5024852792" evidence="2">
    <location>
        <begin position="23"/>
        <end position="81"/>
    </location>
</feature>
<gene>
    <name evidence="3" type="ORF">BDV33DRAFT_180357</name>
</gene>
<name>A0A5N6EDS2_9EURO</name>
<organism evidence="3 4">
    <name type="scientific">Aspergillus novoparasiticus</name>
    <dbReference type="NCBI Taxonomy" id="986946"/>
    <lineage>
        <taxon>Eukaryota</taxon>
        <taxon>Fungi</taxon>
        <taxon>Dikarya</taxon>
        <taxon>Ascomycota</taxon>
        <taxon>Pezizomycotina</taxon>
        <taxon>Eurotiomycetes</taxon>
        <taxon>Eurotiomycetidae</taxon>
        <taxon>Eurotiales</taxon>
        <taxon>Aspergillaceae</taxon>
        <taxon>Aspergillus</taxon>
        <taxon>Aspergillus subgen. Circumdati</taxon>
    </lineage>
</organism>
<reference evidence="3 4" key="1">
    <citation type="submission" date="2019-04" db="EMBL/GenBank/DDBJ databases">
        <title>Fungal friends and foes A comparative genomics study of 23 Aspergillus species from section Flavi.</title>
        <authorList>
            <consortium name="DOE Joint Genome Institute"/>
            <person name="Kjaerbolling I."/>
            <person name="Vesth T.C."/>
            <person name="Frisvad J.C."/>
            <person name="Nybo J.L."/>
            <person name="Theobald S."/>
            <person name="Kildgaard S."/>
            <person name="Petersen T.I."/>
            <person name="Kuo A."/>
            <person name="Sato A."/>
            <person name="Lyhne E.K."/>
            <person name="Kogle M.E."/>
            <person name="Wiebenga A."/>
            <person name="Kun R.S."/>
            <person name="Lubbers R.J."/>
            <person name="Makela M.R."/>
            <person name="Barry K."/>
            <person name="Chovatia M."/>
            <person name="Clum A."/>
            <person name="Daum C."/>
            <person name="Haridas S."/>
            <person name="He G."/>
            <person name="LaButti K."/>
            <person name="Lipzen A."/>
            <person name="Mondo S."/>
            <person name="Pangilinan J."/>
            <person name="Riley R."/>
            <person name="Salamov A."/>
            <person name="Simmons B.A."/>
            <person name="Magnuson J.K."/>
            <person name="Henrissat B."/>
            <person name="Mortensen U.H."/>
            <person name="Larsen T.O."/>
            <person name="De vries R.P."/>
            <person name="Grigoriev I.V."/>
            <person name="Machida M."/>
            <person name="Baker S.E."/>
            <person name="Andersen M.R."/>
        </authorList>
    </citation>
    <scope>NUCLEOTIDE SEQUENCE [LARGE SCALE GENOMIC DNA]</scope>
    <source>
        <strain evidence="3 4">CBS 126849</strain>
    </source>
</reference>
<keyword evidence="1" id="KW-0812">Transmembrane</keyword>
<keyword evidence="4" id="KW-1185">Reference proteome</keyword>
<dbReference type="AlphaFoldDB" id="A0A5N6EDS2"/>